<dbReference type="AlphaFoldDB" id="A0A095AJC3"/>
<accession>A0A095AJC3</accession>
<sequence length="80" mass="9083">MRLPLDSYGVDLHVHLDGAIRPETLFEISNDQKSKVSFQNLEELKGKLMPRKPHSLKDFLKAFEIIIPLVAGKKLGLNNE</sequence>
<proteinExistence type="predicted"/>
<evidence type="ECO:0000259" key="1">
    <source>
        <dbReference type="Pfam" id="PF00962"/>
    </source>
</evidence>
<dbReference type="SUPFAM" id="SSF51556">
    <property type="entry name" value="Metallo-dependent hydrolases"/>
    <property type="match status" value="1"/>
</dbReference>
<gene>
    <name evidence="2" type="ORF">MS3_02362</name>
</gene>
<dbReference type="InterPro" id="IPR032466">
    <property type="entry name" value="Metal_Hydrolase"/>
</dbReference>
<dbReference type="Gene3D" id="3.20.20.140">
    <property type="entry name" value="Metal-dependent hydrolases"/>
    <property type="match status" value="1"/>
</dbReference>
<name>A0A095AJC3_SCHHA</name>
<dbReference type="InterPro" id="IPR001365">
    <property type="entry name" value="A_deaminase_dom"/>
</dbReference>
<reference evidence="2" key="1">
    <citation type="journal article" date="2012" name="Nat. Genet.">
        <title>Whole-genome sequence of Schistosoma haematobium.</title>
        <authorList>
            <person name="Young N.D."/>
            <person name="Jex A.R."/>
            <person name="Li B."/>
            <person name="Liu S."/>
            <person name="Yang L."/>
            <person name="Xiong Z."/>
            <person name="Li Y."/>
            <person name="Cantacessi C."/>
            <person name="Hall R.S."/>
            <person name="Xu X."/>
            <person name="Chen F."/>
            <person name="Wu X."/>
            <person name="Zerlotini A."/>
            <person name="Oliveira G."/>
            <person name="Hofmann A."/>
            <person name="Zhang G."/>
            <person name="Fang X."/>
            <person name="Kang Y."/>
            <person name="Campbell B.E."/>
            <person name="Loukas A."/>
            <person name="Ranganathan S."/>
            <person name="Rollinson D."/>
            <person name="Rinaldi G."/>
            <person name="Brindley P.J."/>
            <person name="Yang H."/>
            <person name="Wang J."/>
            <person name="Wang J."/>
            <person name="Gasser R.B."/>
        </authorList>
    </citation>
    <scope>NUCLEOTIDE SEQUENCE [LARGE SCALE GENOMIC DNA]</scope>
</reference>
<feature type="domain" description="Adenosine deaminase" evidence="1">
    <location>
        <begin position="10"/>
        <end position="68"/>
    </location>
</feature>
<evidence type="ECO:0000313" key="2">
    <source>
        <dbReference type="EMBL" id="KGB34146.1"/>
    </source>
</evidence>
<protein>
    <submittedName>
        <fullName evidence="2">Adenosine deaminase</fullName>
    </submittedName>
</protein>
<dbReference type="GO" id="GO:0019239">
    <property type="term" value="F:deaminase activity"/>
    <property type="evidence" value="ECO:0007669"/>
    <property type="project" value="InterPro"/>
</dbReference>
<organism evidence="2">
    <name type="scientific">Schistosoma haematobium</name>
    <name type="common">Blood fluke</name>
    <dbReference type="NCBI Taxonomy" id="6185"/>
    <lineage>
        <taxon>Eukaryota</taxon>
        <taxon>Metazoa</taxon>
        <taxon>Spiralia</taxon>
        <taxon>Lophotrochozoa</taxon>
        <taxon>Platyhelminthes</taxon>
        <taxon>Trematoda</taxon>
        <taxon>Digenea</taxon>
        <taxon>Strigeidida</taxon>
        <taxon>Schistosomatoidea</taxon>
        <taxon>Schistosomatidae</taxon>
        <taxon>Schistosoma</taxon>
    </lineage>
</organism>
<dbReference type="EMBL" id="KL250591">
    <property type="protein sequence ID" value="KGB34146.1"/>
    <property type="molecule type" value="Genomic_DNA"/>
</dbReference>
<dbReference type="Pfam" id="PF00962">
    <property type="entry name" value="A_deaminase"/>
    <property type="match status" value="1"/>
</dbReference>
<dbReference type="STRING" id="6185.A0A095AJC3"/>